<dbReference type="EMBL" id="FPKW01000017">
    <property type="protein sequence ID" value="SFZ96270.1"/>
    <property type="molecule type" value="Genomic_DNA"/>
</dbReference>
<dbReference type="Gene3D" id="2.60.40.10">
    <property type="entry name" value="Immunoglobulins"/>
    <property type="match status" value="3"/>
</dbReference>
<dbReference type="InterPro" id="IPR013783">
    <property type="entry name" value="Ig-like_fold"/>
</dbReference>
<dbReference type="Pfam" id="PF18962">
    <property type="entry name" value="Por_Secre_tail"/>
    <property type="match status" value="1"/>
</dbReference>
<dbReference type="AlphaFoldDB" id="A0A1K2IVE9"/>
<dbReference type="InterPro" id="IPR003961">
    <property type="entry name" value="FN3_dom"/>
</dbReference>
<evidence type="ECO:0000313" key="3">
    <source>
        <dbReference type="EMBL" id="SFZ96270.1"/>
    </source>
</evidence>
<dbReference type="SUPFAM" id="SSF49265">
    <property type="entry name" value="Fibronectin type III"/>
    <property type="match status" value="2"/>
</dbReference>
<evidence type="ECO:0000256" key="1">
    <source>
        <dbReference type="ARBA" id="ARBA00022729"/>
    </source>
</evidence>
<dbReference type="Pfam" id="PF00041">
    <property type="entry name" value="fn3"/>
    <property type="match status" value="1"/>
</dbReference>
<keyword evidence="4" id="KW-1185">Reference proteome</keyword>
<sequence>MILIEIIFYIYPLIFILLRMKKLNLLFLLLISLFTYQSYSGQNFTLTTCSTGLSTNTYGPMNSVTTANSKNRTAFIIPSSQLTAISGGIITGTYFKRLASSGTLPAGTTFKIYLKNTAAADFGSGSPDWATEVSTATLVYDSDPATATGSTPGYKQYVHSTNFPYTGGSNLAIYVEYVQTTAPTTAITWDYEYGTTCISSTNSNTTKYITTTSAFPATLTSTNYRRPVIAFDVTFPPAVSAPACTTMSAPANNATAVSVTPTFTWAGVFGQNGATSYLINLGTTPGGTDVMNGVDVGNVTTYTVPAGTPLNFNQQYYITVIPKNAIGNATGCTERTFTTGNITCPSVTAPTSAAIGVSTTPTITWTATSGATGYRISMGTTSGGTDILNNVDVGNVTTYTLGTVLNNSTTYYYTVNSYNGGATSASCTVRNFTTVCGVLTPSYTNDFATFPGNCWSQASGGTPATGPGTGTTNYWIADGFLNVGSTGAARINLYSTARQGWLKSPSFNLSAGGYRVKFDYGLTGYGVTTASAMGSDDVIQFVVSTDGGTTWTVLNTWNTSNTPTNTLNTYTFDLSNYIGANTMFAIYGNDGTVDDTQDYDFFVDNFVVETIPACDSPTGLSSSLVTSNSATISWTAPAVAPANGYEYYYSTTNTAPTSGTATTATTVNLSPLAQSTTYYYWVRSICTGTQSVWLTGSFTTPATPPVNDTCSGAIALTVGNNFAASLLTTSNAGATTDGTTSCQTSRGDNVWFSVVVPASGSITVETKGVTGSGLLDTVLSAHSGTCGSLTSVGCNDDSAAGGVYSLLSLTGQTPGSTLYFSVWRYTGTAGGTSTNGQFQISAYDASVLGTSEVSGAKNGIKVYPNPFADDLNISDISKVKSVLVNDISGRLVKTISNPGSTLHLGELKSGMYLVTLEMKDGTKQTIKTIKK</sequence>
<gene>
    <name evidence="3" type="ORF">SAMN05216324_11785</name>
</gene>
<dbReference type="STRING" id="1612149.SAMN05216324_11785"/>
<feature type="domain" description="Fibronectin type-III" evidence="2">
    <location>
        <begin position="346"/>
        <end position="437"/>
    </location>
</feature>
<dbReference type="NCBIfam" id="TIGR04183">
    <property type="entry name" value="Por_Secre_tail"/>
    <property type="match status" value="1"/>
</dbReference>
<feature type="domain" description="Fibronectin type-III" evidence="2">
    <location>
        <begin position="616"/>
        <end position="706"/>
    </location>
</feature>
<dbReference type="InterPro" id="IPR036116">
    <property type="entry name" value="FN3_sf"/>
</dbReference>
<proteinExistence type="predicted"/>
<reference evidence="4" key="1">
    <citation type="submission" date="2016-10" db="EMBL/GenBank/DDBJ databases">
        <authorList>
            <person name="Varghese N."/>
            <person name="Submissions S."/>
        </authorList>
    </citation>
    <scope>NUCLEOTIDE SEQUENCE [LARGE SCALE GENOMIC DNA]</scope>
    <source>
        <strain evidence="4">SUR2</strain>
    </source>
</reference>
<dbReference type="Proteomes" id="UP000182034">
    <property type="component" value="Unassembled WGS sequence"/>
</dbReference>
<dbReference type="PROSITE" id="PS50853">
    <property type="entry name" value="FN3"/>
    <property type="match status" value="2"/>
</dbReference>
<dbReference type="SMART" id="SM00060">
    <property type="entry name" value="FN3"/>
    <property type="match status" value="3"/>
</dbReference>
<name>A0A1K2IVE9_9FLAO</name>
<protein>
    <submittedName>
        <fullName evidence="3">Por secretion system C-terminal sorting domain-containing protein</fullName>
    </submittedName>
</protein>
<accession>A0A1K2IVE9</accession>
<evidence type="ECO:0000259" key="2">
    <source>
        <dbReference type="PROSITE" id="PS50853"/>
    </source>
</evidence>
<organism evidence="3 4">
    <name type="scientific">Chryseobacterium limigenitum</name>
    <dbReference type="NCBI Taxonomy" id="1612149"/>
    <lineage>
        <taxon>Bacteria</taxon>
        <taxon>Pseudomonadati</taxon>
        <taxon>Bacteroidota</taxon>
        <taxon>Flavobacteriia</taxon>
        <taxon>Flavobacteriales</taxon>
        <taxon>Weeksellaceae</taxon>
        <taxon>Chryseobacterium group</taxon>
        <taxon>Chryseobacterium</taxon>
    </lineage>
</organism>
<dbReference type="CDD" id="cd00063">
    <property type="entry name" value="FN3"/>
    <property type="match status" value="2"/>
</dbReference>
<dbReference type="InterPro" id="IPR026444">
    <property type="entry name" value="Secre_tail"/>
</dbReference>
<dbReference type="Gene3D" id="2.60.120.260">
    <property type="entry name" value="Galactose-binding domain-like"/>
    <property type="match status" value="1"/>
</dbReference>
<keyword evidence="1" id="KW-0732">Signal</keyword>
<evidence type="ECO:0000313" key="4">
    <source>
        <dbReference type="Proteomes" id="UP000182034"/>
    </source>
</evidence>